<reference evidence="3 4" key="1">
    <citation type="submission" date="2019-07" db="EMBL/GenBank/DDBJ databases">
        <title>Genomic Encyclopedia of Archaeal and Bacterial Type Strains, Phase II (KMG-II): from individual species to whole genera.</title>
        <authorList>
            <person name="Goeker M."/>
        </authorList>
    </citation>
    <scope>NUCLEOTIDE SEQUENCE [LARGE SCALE GENOMIC DNA]</scope>
    <source>
        <strain evidence="3 4">DSM 21935</strain>
    </source>
</reference>
<dbReference type="PROSITE" id="PS50263">
    <property type="entry name" value="CN_HYDROLASE"/>
    <property type="match status" value="1"/>
</dbReference>
<comment type="caution">
    <text evidence="3">The sequence shown here is derived from an EMBL/GenBank/DDBJ whole genome shotgun (WGS) entry which is preliminary data.</text>
</comment>
<dbReference type="InterPro" id="IPR003010">
    <property type="entry name" value="C-N_Hydrolase"/>
</dbReference>
<feature type="domain" description="CN hydrolase" evidence="2">
    <location>
        <begin position="1"/>
        <end position="246"/>
    </location>
</feature>
<dbReference type="InterPro" id="IPR036526">
    <property type="entry name" value="C-N_Hydrolase_sf"/>
</dbReference>
<name>A0A5D3YQ06_9BACT</name>
<proteinExistence type="predicted"/>
<organism evidence="3 4">
    <name type="scientific">Fodinibius salinus</name>
    <dbReference type="NCBI Taxonomy" id="860790"/>
    <lineage>
        <taxon>Bacteria</taxon>
        <taxon>Pseudomonadati</taxon>
        <taxon>Balneolota</taxon>
        <taxon>Balneolia</taxon>
        <taxon>Balneolales</taxon>
        <taxon>Balneolaceae</taxon>
        <taxon>Fodinibius</taxon>
    </lineage>
</organism>
<dbReference type="Pfam" id="PF00795">
    <property type="entry name" value="CN_hydrolase"/>
    <property type="match status" value="1"/>
</dbReference>
<sequence>MQIALIQQSCSTDKSQNIEKGLQNARQAAKSGADIICFSELAFEPFYPQFNNPENPISNAEPIPGSTTQAFSELAKEFGVVLILNLYEKAGDKAYDSSPVINTDGSILGTTRMVHITDYACFHEQQYYTPGDSGAPVYETPFGNIGVAICYDRHYPEYMRALALAGADIVFVPQAGAVGEWPEGLYQSELRTAAFQNGYFTALCNRVGNEPKLTFAGESFVCNPSGEVIAEAKGGTEEILYCSIDLDEVSQSHAKKLFLGDRRPELYGSWLNRK</sequence>
<protein>
    <submittedName>
        <fullName evidence="3">N-carbamoylputrescine amidase</fullName>
    </submittedName>
</protein>
<keyword evidence="1" id="KW-0378">Hydrolase</keyword>
<dbReference type="SUPFAM" id="SSF56317">
    <property type="entry name" value="Carbon-nitrogen hydrolase"/>
    <property type="match status" value="1"/>
</dbReference>
<keyword evidence="4" id="KW-1185">Reference proteome</keyword>
<dbReference type="PANTHER" id="PTHR43674">
    <property type="entry name" value="NITRILASE C965.09-RELATED"/>
    <property type="match status" value="1"/>
</dbReference>
<dbReference type="RefSeq" id="WP_148897807.1">
    <property type="nucleotide sequence ID" value="NZ_VNHY01000001.1"/>
</dbReference>
<dbReference type="AlphaFoldDB" id="A0A5D3YQ06"/>
<evidence type="ECO:0000256" key="1">
    <source>
        <dbReference type="ARBA" id="ARBA00022801"/>
    </source>
</evidence>
<dbReference type="EMBL" id="VNHY01000001">
    <property type="protein sequence ID" value="TYP95129.1"/>
    <property type="molecule type" value="Genomic_DNA"/>
</dbReference>
<dbReference type="Gene3D" id="3.60.110.10">
    <property type="entry name" value="Carbon-nitrogen hydrolase"/>
    <property type="match status" value="1"/>
</dbReference>
<evidence type="ECO:0000259" key="2">
    <source>
        <dbReference type="PROSITE" id="PS50263"/>
    </source>
</evidence>
<gene>
    <name evidence="3" type="ORF">LX73_0424</name>
</gene>
<dbReference type="OrthoDB" id="9811121at2"/>
<dbReference type="GO" id="GO:0016811">
    <property type="term" value="F:hydrolase activity, acting on carbon-nitrogen (but not peptide) bonds, in linear amides"/>
    <property type="evidence" value="ECO:0007669"/>
    <property type="project" value="TreeGrafter"/>
</dbReference>
<dbReference type="InterPro" id="IPR050345">
    <property type="entry name" value="Aliph_Amidase/BUP"/>
</dbReference>
<dbReference type="PANTHER" id="PTHR43674:SF2">
    <property type="entry name" value="BETA-UREIDOPROPIONASE"/>
    <property type="match status" value="1"/>
</dbReference>
<evidence type="ECO:0000313" key="3">
    <source>
        <dbReference type="EMBL" id="TYP95129.1"/>
    </source>
</evidence>
<dbReference type="Proteomes" id="UP000324595">
    <property type="component" value="Unassembled WGS sequence"/>
</dbReference>
<accession>A0A5D3YQ06</accession>
<evidence type="ECO:0000313" key="4">
    <source>
        <dbReference type="Proteomes" id="UP000324595"/>
    </source>
</evidence>